<dbReference type="Pfam" id="PF02353">
    <property type="entry name" value="CMAS"/>
    <property type="match status" value="1"/>
</dbReference>
<keyword evidence="3 7" id="KW-0808">Transferase</keyword>
<dbReference type="GO" id="GO:0032259">
    <property type="term" value="P:methylation"/>
    <property type="evidence" value="ECO:0007669"/>
    <property type="project" value="UniProtKB-KW"/>
</dbReference>
<dbReference type="GO" id="GO:0008610">
    <property type="term" value="P:lipid biosynthetic process"/>
    <property type="evidence" value="ECO:0007669"/>
    <property type="project" value="InterPro"/>
</dbReference>
<keyword evidence="5" id="KW-0443">Lipid metabolism</keyword>
<dbReference type="AlphaFoldDB" id="A0A9E6Y0D5"/>
<dbReference type="EC" id="2.1.1.-" evidence="7"/>
<evidence type="ECO:0000259" key="6">
    <source>
        <dbReference type="SMART" id="SM00828"/>
    </source>
</evidence>
<accession>A0A9E6Y0D5</accession>
<dbReference type="SUPFAM" id="SSF53335">
    <property type="entry name" value="S-adenosyl-L-methionine-dependent methyltransferases"/>
    <property type="match status" value="1"/>
</dbReference>
<evidence type="ECO:0000256" key="1">
    <source>
        <dbReference type="ARBA" id="ARBA00010815"/>
    </source>
</evidence>
<dbReference type="Gene3D" id="3.40.50.150">
    <property type="entry name" value="Vaccinia Virus protein VP39"/>
    <property type="match status" value="1"/>
</dbReference>
<dbReference type="InterPro" id="IPR003333">
    <property type="entry name" value="CMAS"/>
</dbReference>
<dbReference type="RefSeq" id="WP_259311414.1">
    <property type="nucleotide sequence ID" value="NZ_CP087164.1"/>
</dbReference>
<protein>
    <submittedName>
        <fullName evidence="7">Fatty acid methyltransferase</fullName>
        <ecNumber evidence="7">2.1.1.-</ecNumber>
    </submittedName>
</protein>
<organism evidence="7 8">
    <name type="scientific">Capillimicrobium parvum</name>
    <dbReference type="NCBI Taxonomy" id="2884022"/>
    <lineage>
        <taxon>Bacteria</taxon>
        <taxon>Bacillati</taxon>
        <taxon>Actinomycetota</taxon>
        <taxon>Thermoleophilia</taxon>
        <taxon>Solirubrobacterales</taxon>
        <taxon>Capillimicrobiaceae</taxon>
        <taxon>Capillimicrobium</taxon>
    </lineage>
</organism>
<evidence type="ECO:0000256" key="3">
    <source>
        <dbReference type="ARBA" id="ARBA00022679"/>
    </source>
</evidence>
<dbReference type="SMART" id="SM00828">
    <property type="entry name" value="PKS_MT"/>
    <property type="match status" value="1"/>
</dbReference>
<evidence type="ECO:0000256" key="4">
    <source>
        <dbReference type="ARBA" id="ARBA00022691"/>
    </source>
</evidence>
<feature type="domain" description="Polyketide synthase-like methyltransferase" evidence="6">
    <location>
        <begin position="144"/>
        <end position="397"/>
    </location>
</feature>
<reference evidence="7" key="1">
    <citation type="journal article" date="2022" name="Int. J. Syst. Evol. Microbiol.">
        <title>Pseudomonas aegrilactucae sp. nov. and Pseudomonas morbosilactucae sp. nov., pathogens causing bacterial rot of lettuce in Japan.</title>
        <authorList>
            <person name="Sawada H."/>
            <person name="Fujikawa T."/>
            <person name="Satou M."/>
        </authorList>
    </citation>
    <scope>NUCLEOTIDE SEQUENCE</scope>
    <source>
        <strain evidence="7">0166_1</strain>
    </source>
</reference>
<dbReference type="CDD" id="cd02440">
    <property type="entry name" value="AdoMet_MTases"/>
    <property type="match status" value="1"/>
</dbReference>
<evidence type="ECO:0000256" key="2">
    <source>
        <dbReference type="ARBA" id="ARBA00022603"/>
    </source>
</evidence>
<keyword evidence="4" id="KW-0949">S-adenosyl-L-methionine</keyword>
<dbReference type="EMBL" id="CP087164">
    <property type="protein sequence ID" value="UGS37358.1"/>
    <property type="molecule type" value="Genomic_DNA"/>
</dbReference>
<evidence type="ECO:0000313" key="8">
    <source>
        <dbReference type="Proteomes" id="UP001162834"/>
    </source>
</evidence>
<comment type="similarity">
    <text evidence="1">Belongs to the CFA/CMAS family.</text>
</comment>
<dbReference type="PANTHER" id="PTHR43667">
    <property type="entry name" value="CYCLOPROPANE-FATTY-ACYL-PHOSPHOLIPID SYNTHASE"/>
    <property type="match status" value="1"/>
</dbReference>
<dbReference type="KEGG" id="sbae:DSM104329_03773"/>
<name>A0A9E6Y0D5_9ACTN</name>
<gene>
    <name evidence="7" type="ORF">DSM104329_03773</name>
</gene>
<proteinExistence type="inferred from homology"/>
<dbReference type="InterPro" id="IPR020803">
    <property type="entry name" value="MeTfrase_dom"/>
</dbReference>
<keyword evidence="8" id="KW-1185">Reference proteome</keyword>
<dbReference type="PIRSF" id="PIRSF003085">
    <property type="entry name" value="CMAS"/>
    <property type="match status" value="1"/>
</dbReference>
<dbReference type="PANTHER" id="PTHR43667:SF1">
    <property type="entry name" value="CYCLOPROPANE-FATTY-ACYL-PHOSPHOLIPID SYNTHASE"/>
    <property type="match status" value="1"/>
</dbReference>
<keyword evidence="2 7" id="KW-0489">Methyltransferase</keyword>
<evidence type="ECO:0000313" key="7">
    <source>
        <dbReference type="EMBL" id="UGS37358.1"/>
    </source>
</evidence>
<dbReference type="InterPro" id="IPR050723">
    <property type="entry name" value="CFA/CMAS"/>
</dbReference>
<dbReference type="Proteomes" id="UP001162834">
    <property type="component" value="Chromosome"/>
</dbReference>
<dbReference type="InterPro" id="IPR029063">
    <property type="entry name" value="SAM-dependent_MTases_sf"/>
</dbReference>
<dbReference type="GO" id="GO:0008168">
    <property type="term" value="F:methyltransferase activity"/>
    <property type="evidence" value="ECO:0007669"/>
    <property type="project" value="UniProtKB-KW"/>
</dbReference>
<evidence type="ECO:0000256" key="5">
    <source>
        <dbReference type="ARBA" id="ARBA00023098"/>
    </source>
</evidence>
<sequence>MTTLAELYERFVPSDCPVALRAYDGSAAGPRDAESVIELRSPLALRYLATAPGQLGLARAYVTSTLEVRGDLHATLHALLAHARGGLRARDLAAALRALGPWVLRRPPLPPEEAPTPWRRGLVRHTRRRDADAIAHHYDLSNRFYELVLGPSMVYSCGVFPTADASLDEAQAEKVDLVCRKLDLRPGQRLLDVGAGWGSLVRHAAEHYGVRALGVTLSRRQAEWATAAIAAAGLDGRAELRLLDYRDIGETGFDAIASVGAMEHVGTAQLDAHFSGLAARLRPEGRMLNHTITRSSGHHGGRMGPVIDRYVFPDGELQGPGTVVSALHDHGLEVRHTESLREHYAMTLREWGANLERHWAEAVAEVGERRARMWRLYMAMSRVGFDLDRIEVHQMLAVRTGPRGAARMPLRPDWERARASTPGVALR</sequence>